<dbReference type="EMBL" id="JBJQND010000006">
    <property type="protein sequence ID" value="KAL3873449.1"/>
    <property type="molecule type" value="Genomic_DNA"/>
</dbReference>
<reference evidence="9 10" key="1">
    <citation type="submission" date="2024-11" db="EMBL/GenBank/DDBJ databases">
        <title>Chromosome-level genome assembly of the freshwater bivalve Anodonta woodiana.</title>
        <authorList>
            <person name="Chen X."/>
        </authorList>
    </citation>
    <scope>NUCLEOTIDE SEQUENCE [LARGE SCALE GENOMIC DNA]</scope>
    <source>
        <strain evidence="9">MN2024</strain>
        <tissue evidence="9">Gills</tissue>
    </source>
</reference>
<comment type="subcellular location">
    <subcellularLocation>
        <location evidence="1">Nucleus</location>
    </subcellularLocation>
</comment>
<dbReference type="PANTHER" id="PTHR21964">
    <property type="entry name" value="BREAST CANCER METASTASIS-SUPPRESSOR 1"/>
    <property type="match status" value="1"/>
</dbReference>
<evidence type="ECO:0000313" key="9">
    <source>
        <dbReference type="EMBL" id="KAL3873449.1"/>
    </source>
</evidence>
<keyword evidence="3" id="KW-0805">Transcription regulation</keyword>
<evidence type="ECO:0000256" key="4">
    <source>
        <dbReference type="ARBA" id="ARBA00023163"/>
    </source>
</evidence>
<comment type="similarity">
    <text evidence="6">Belongs to the BRMS1 family.</text>
</comment>
<dbReference type="FunFam" id="1.20.5.1500:FF:000002">
    <property type="entry name" value="breast cancer metastasis-suppressor 1-like protein-A"/>
    <property type="match status" value="1"/>
</dbReference>
<gene>
    <name evidence="9" type="ORF">ACJMK2_036565</name>
</gene>
<dbReference type="Proteomes" id="UP001634394">
    <property type="component" value="Unassembled WGS sequence"/>
</dbReference>
<evidence type="ECO:0008006" key="11">
    <source>
        <dbReference type="Google" id="ProtNLM"/>
    </source>
</evidence>
<protein>
    <recommendedName>
        <fullName evidence="11">Breast cancer metastasis-suppressor 1-like protein</fullName>
    </recommendedName>
</protein>
<keyword evidence="4" id="KW-0804">Transcription</keyword>
<evidence type="ECO:0000256" key="8">
    <source>
        <dbReference type="SAM" id="MobiDB-lite"/>
    </source>
</evidence>
<accession>A0ABD3WHL1</accession>
<evidence type="ECO:0000256" key="1">
    <source>
        <dbReference type="ARBA" id="ARBA00004123"/>
    </source>
</evidence>
<dbReference type="SMART" id="SM01401">
    <property type="entry name" value="Sds3"/>
    <property type="match status" value="1"/>
</dbReference>
<name>A0ABD3WHL1_SINWO</name>
<keyword evidence="2" id="KW-0678">Repressor</keyword>
<feature type="compositionally biased region" description="Acidic residues" evidence="8">
    <location>
        <begin position="15"/>
        <end position="54"/>
    </location>
</feature>
<feature type="coiled-coil region" evidence="7">
    <location>
        <begin position="152"/>
        <end position="179"/>
    </location>
</feature>
<keyword evidence="5" id="KW-0539">Nucleus</keyword>
<dbReference type="GO" id="GO:0010468">
    <property type="term" value="P:regulation of gene expression"/>
    <property type="evidence" value="ECO:0007669"/>
    <property type="project" value="UniProtKB-ARBA"/>
</dbReference>
<evidence type="ECO:0000256" key="3">
    <source>
        <dbReference type="ARBA" id="ARBA00023015"/>
    </source>
</evidence>
<dbReference type="AlphaFoldDB" id="A0ABD3WHL1"/>
<evidence type="ECO:0000256" key="7">
    <source>
        <dbReference type="SAM" id="Coils"/>
    </source>
</evidence>
<evidence type="ECO:0000256" key="2">
    <source>
        <dbReference type="ARBA" id="ARBA00022491"/>
    </source>
</evidence>
<evidence type="ECO:0000256" key="5">
    <source>
        <dbReference type="ARBA" id="ARBA00023242"/>
    </source>
</evidence>
<dbReference type="Gene3D" id="1.20.5.1500">
    <property type="match status" value="1"/>
</dbReference>
<proteinExistence type="inferred from homology"/>
<evidence type="ECO:0000256" key="6">
    <source>
        <dbReference type="ARBA" id="ARBA00038256"/>
    </source>
</evidence>
<organism evidence="9 10">
    <name type="scientific">Sinanodonta woodiana</name>
    <name type="common">Chinese pond mussel</name>
    <name type="synonym">Anodonta woodiana</name>
    <dbReference type="NCBI Taxonomy" id="1069815"/>
    <lineage>
        <taxon>Eukaryota</taxon>
        <taxon>Metazoa</taxon>
        <taxon>Spiralia</taxon>
        <taxon>Lophotrochozoa</taxon>
        <taxon>Mollusca</taxon>
        <taxon>Bivalvia</taxon>
        <taxon>Autobranchia</taxon>
        <taxon>Heteroconchia</taxon>
        <taxon>Palaeoheterodonta</taxon>
        <taxon>Unionida</taxon>
        <taxon>Unionoidea</taxon>
        <taxon>Unionidae</taxon>
        <taxon>Unioninae</taxon>
        <taxon>Sinanodonta</taxon>
    </lineage>
</organism>
<keyword evidence="10" id="KW-1185">Reference proteome</keyword>
<evidence type="ECO:0000313" key="10">
    <source>
        <dbReference type="Proteomes" id="UP001634394"/>
    </source>
</evidence>
<sequence>MRSEVSVMESGKTETEEEEMEQETPESEERSEDGDDLDSIEDDDEGISDLDEEECERRRNECLDDMMELERQFVELKEHLYRERLSQVEMKLEEVKAGKALEYLNPLADLQENMKIRTQVAGVTREMRIKNITTKCESEELAAEQNMTSEKMILYDTLKQELEEKIRRLEEDRHNIDISSDLWNETHLLKKNKKKSDPFNSDRRRKPVTVSGPYIVYMLKDVEIIEDWTAIKKALKQQSQKRKSEL</sequence>
<feature type="region of interest" description="Disordered" evidence="8">
    <location>
        <begin position="1"/>
        <end position="56"/>
    </location>
</feature>
<comment type="caution">
    <text evidence="9">The sequence shown here is derived from an EMBL/GenBank/DDBJ whole genome shotgun (WGS) entry which is preliminary data.</text>
</comment>
<dbReference type="Pfam" id="PF08598">
    <property type="entry name" value="Sds3"/>
    <property type="match status" value="1"/>
</dbReference>
<keyword evidence="7" id="KW-0175">Coiled coil</keyword>
<dbReference type="InterPro" id="IPR013907">
    <property type="entry name" value="Sds3"/>
</dbReference>
<dbReference type="GO" id="GO:0005654">
    <property type="term" value="C:nucleoplasm"/>
    <property type="evidence" value="ECO:0007669"/>
    <property type="project" value="UniProtKB-ARBA"/>
</dbReference>